<reference evidence="3 4" key="1">
    <citation type="submission" date="2023-07" db="EMBL/GenBank/DDBJ databases">
        <title>Genomic Encyclopedia of Type Strains, Phase IV (KMG-IV): sequencing the most valuable type-strain genomes for metagenomic binning, comparative biology and taxonomic classification.</title>
        <authorList>
            <person name="Goeker M."/>
        </authorList>
    </citation>
    <scope>NUCLEOTIDE SEQUENCE [LARGE SCALE GENOMIC DNA]</scope>
    <source>
        <strain evidence="3 4">DSM 23494</strain>
    </source>
</reference>
<dbReference type="InterPro" id="IPR020845">
    <property type="entry name" value="AMP-binding_CS"/>
</dbReference>
<dbReference type="Pfam" id="PF00501">
    <property type="entry name" value="AMP-binding"/>
    <property type="match status" value="1"/>
</dbReference>
<proteinExistence type="predicted"/>
<feature type="domain" description="AMP-binding enzyme C-terminal" evidence="2">
    <location>
        <begin position="462"/>
        <end position="539"/>
    </location>
</feature>
<dbReference type="Proteomes" id="UP001238088">
    <property type="component" value="Unassembled WGS sequence"/>
</dbReference>
<protein>
    <submittedName>
        <fullName evidence="3">Fatty-acyl-CoA synthase</fullName>
        <ecNumber evidence="3">6.2.1.-</ecNumber>
    </submittedName>
</protein>
<dbReference type="InterPro" id="IPR050237">
    <property type="entry name" value="ATP-dep_AMP-bd_enzyme"/>
</dbReference>
<dbReference type="Gene3D" id="3.40.50.12780">
    <property type="entry name" value="N-terminal domain of ligase-like"/>
    <property type="match status" value="1"/>
</dbReference>
<dbReference type="NCBIfam" id="NF006181">
    <property type="entry name" value="PRK08314.1"/>
    <property type="match status" value="1"/>
</dbReference>
<evidence type="ECO:0000259" key="2">
    <source>
        <dbReference type="Pfam" id="PF13193"/>
    </source>
</evidence>
<dbReference type="InterPro" id="IPR045851">
    <property type="entry name" value="AMP-bd_C_sf"/>
</dbReference>
<dbReference type="InterPro" id="IPR025110">
    <property type="entry name" value="AMP-bd_C"/>
</dbReference>
<dbReference type="InterPro" id="IPR000873">
    <property type="entry name" value="AMP-dep_synth/lig_dom"/>
</dbReference>
<name>A0ABU0AEU5_9BACI</name>
<dbReference type="PROSITE" id="PS00455">
    <property type="entry name" value="AMP_BINDING"/>
    <property type="match status" value="1"/>
</dbReference>
<dbReference type="InterPro" id="IPR042099">
    <property type="entry name" value="ANL_N_sf"/>
</dbReference>
<evidence type="ECO:0000313" key="4">
    <source>
        <dbReference type="Proteomes" id="UP001238088"/>
    </source>
</evidence>
<keyword evidence="3" id="KW-0436">Ligase</keyword>
<keyword evidence="4" id="KW-1185">Reference proteome</keyword>
<sequence>MQTRHFEHWPRLPKTLIVPESSIYNNLEVTAARYPNQNAIFFYGKKMTYRELLEEVNSVAGYLQNELKIIKDEKILLFMQNSPQFIISYYAITRAGAVVVPINPMLLSHEMEFYIKDCQIKTAIIGQELYTNIQPLVQTTTLENLLIASYSDYIDKDFEIELPAEVKELPKKWDEDHLHSWKSCIDKNEVPQSYNAHPNDLVVLPYTSGTTGLPKGCMHTHRSVQANVAGGAVWGRVSASNVHLSTLPFFHVTGMVQSMHVPIYTGGTMVIMTRWNRQAALDLIDQQQCTNWIAISTMIIDFISNPKLDAYKVSSLIGISGGGATLPEAVGEKLQQLTGLTFLEGYGLSETIAQTHSNPVERPKMQCLGIPFFDVDARIIDPVTKKELDVNEVGEIIVHGHQVMTGYYNRNEENESAFIELDGKRFFRTGDMGRCDEEGYFFIVDRVKRMINVSGYKVWPTEIESHLYRHPAVQQACVVGIPDERKGESVKAFVILNEDYDGKIDESELVEWSKKQMAAYKYPRVIEFRTKFPMTSSGKILWRKLKEEEEAKVVNHSEV</sequence>
<comment type="caution">
    <text evidence="3">The sequence shown here is derived from an EMBL/GenBank/DDBJ whole genome shotgun (WGS) entry which is preliminary data.</text>
</comment>
<gene>
    <name evidence="3" type="ORF">J2S17_001645</name>
</gene>
<dbReference type="RefSeq" id="WP_307473611.1">
    <property type="nucleotide sequence ID" value="NZ_JAUSUB010000005.1"/>
</dbReference>
<dbReference type="EMBL" id="JAUSUB010000005">
    <property type="protein sequence ID" value="MDQ0269773.1"/>
    <property type="molecule type" value="Genomic_DNA"/>
</dbReference>
<dbReference type="Gene3D" id="3.30.300.30">
    <property type="match status" value="1"/>
</dbReference>
<dbReference type="SUPFAM" id="SSF56801">
    <property type="entry name" value="Acetyl-CoA synthetase-like"/>
    <property type="match status" value="1"/>
</dbReference>
<dbReference type="Pfam" id="PF13193">
    <property type="entry name" value="AMP-binding_C"/>
    <property type="match status" value="1"/>
</dbReference>
<evidence type="ECO:0000313" key="3">
    <source>
        <dbReference type="EMBL" id="MDQ0269773.1"/>
    </source>
</evidence>
<dbReference type="GO" id="GO:0016874">
    <property type="term" value="F:ligase activity"/>
    <property type="evidence" value="ECO:0007669"/>
    <property type="project" value="UniProtKB-KW"/>
</dbReference>
<dbReference type="PANTHER" id="PTHR43767:SF1">
    <property type="entry name" value="NONRIBOSOMAL PEPTIDE SYNTHASE PES1 (EUROFUNG)-RELATED"/>
    <property type="match status" value="1"/>
</dbReference>
<accession>A0ABU0AEU5</accession>
<dbReference type="PANTHER" id="PTHR43767">
    <property type="entry name" value="LONG-CHAIN-FATTY-ACID--COA LIGASE"/>
    <property type="match status" value="1"/>
</dbReference>
<feature type="domain" description="AMP-dependent synthetase/ligase" evidence="1">
    <location>
        <begin position="28"/>
        <end position="408"/>
    </location>
</feature>
<organism evidence="3 4">
    <name type="scientific">Cytobacillus purgationiresistens</name>
    <dbReference type="NCBI Taxonomy" id="863449"/>
    <lineage>
        <taxon>Bacteria</taxon>
        <taxon>Bacillati</taxon>
        <taxon>Bacillota</taxon>
        <taxon>Bacilli</taxon>
        <taxon>Bacillales</taxon>
        <taxon>Bacillaceae</taxon>
        <taxon>Cytobacillus</taxon>
    </lineage>
</organism>
<dbReference type="EC" id="6.2.1.-" evidence="3"/>
<evidence type="ECO:0000259" key="1">
    <source>
        <dbReference type="Pfam" id="PF00501"/>
    </source>
</evidence>